<dbReference type="VEuPathDB" id="VectorBase:PPAI000783"/>
<reference evidence="1" key="1">
    <citation type="submission" date="2022-08" db="UniProtKB">
        <authorList>
            <consortium name="EnsemblMetazoa"/>
        </authorList>
    </citation>
    <scope>IDENTIFICATION</scope>
    <source>
        <strain evidence="1">Israel</strain>
    </source>
</reference>
<dbReference type="Proteomes" id="UP000092462">
    <property type="component" value="Unassembled WGS sequence"/>
</dbReference>
<sequence>MIENAMKRLNSLVKRINPGVDHSVFPRSGFAMVILIVLMEQMKILPFTIVQSLSPAVKINLLVRMVGASIGDGSVTTIMTAEMVQMRVNSAIRNIRRAPRMNSHARTSNV</sequence>
<protein>
    <submittedName>
        <fullName evidence="1">Uncharacterized protein</fullName>
    </submittedName>
</protein>
<evidence type="ECO:0000313" key="1">
    <source>
        <dbReference type="EnsemblMetazoa" id="PPAI000783-PA"/>
    </source>
</evidence>
<accession>A0A1B0D0B1</accession>
<dbReference type="EnsemblMetazoa" id="PPAI000783-RA">
    <property type="protein sequence ID" value="PPAI000783-PA"/>
    <property type="gene ID" value="PPAI000783"/>
</dbReference>
<keyword evidence="2" id="KW-1185">Reference proteome</keyword>
<evidence type="ECO:0000313" key="2">
    <source>
        <dbReference type="Proteomes" id="UP000092462"/>
    </source>
</evidence>
<proteinExistence type="predicted"/>
<dbReference type="EMBL" id="AJVK01002347">
    <property type="status" value="NOT_ANNOTATED_CDS"/>
    <property type="molecule type" value="Genomic_DNA"/>
</dbReference>
<organism evidence="1 2">
    <name type="scientific">Phlebotomus papatasi</name>
    <name type="common">Sandfly</name>
    <dbReference type="NCBI Taxonomy" id="29031"/>
    <lineage>
        <taxon>Eukaryota</taxon>
        <taxon>Metazoa</taxon>
        <taxon>Ecdysozoa</taxon>
        <taxon>Arthropoda</taxon>
        <taxon>Hexapoda</taxon>
        <taxon>Insecta</taxon>
        <taxon>Pterygota</taxon>
        <taxon>Neoptera</taxon>
        <taxon>Endopterygota</taxon>
        <taxon>Diptera</taxon>
        <taxon>Nematocera</taxon>
        <taxon>Psychodoidea</taxon>
        <taxon>Psychodidae</taxon>
        <taxon>Phlebotomus</taxon>
        <taxon>Phlebotomus</taxon>
    </lineage>
</organism>
<name>A0A1B0D0B1_PHLPP</name>
<dbReference type="AlphaFoldDB" id="A0A1B0D0B1"/>
<dbReference type="EMBL" id="AJVK01002348">
    <property type="status" value="NOT_ANNOTATED_CDS"/>
    <property type="molecule type" value="Genomic_DNA"/>
</dbReference>